<proteinExistence type="predicted"/>
<protein>
    <submittedName>
        <fullName evidence="1">Uncharacterized protein</fullName>
    </submittedName>
</protein>
<dbReference type="RefSeq" id="WP_201101160.1">
    <property type="nucleotide sequence ID" value="NZ_BAAAEE010000011.1"/>
</dbReference>
<name>A0ABX8TMY3_9CAUL</name>
<organism evidence="1 2">
    <name type="scientific">Brevundimonas nasdae</name>
    <dbReference type="NCBI Taxonomy" id="172043"/>
    <lineage>
        <taxon>Bacteria</taxon>
        <taxon>Pseudomonadati</taxon>
        <taxon>Pseudomonadota</taxon>
        <taxon>Alphaproteobacteria</taxon>
        <taxon>Caulobacterales</taxon>
        <taxon>Caulobacteraceae</taxon>
        <taxon>Brevundimonas</taxon>
    </lineage>
</organism>
<reference evidence="1 2" key="1">
    <citation type="submission" date="2021-07" db="EMBL/GenBank/DDBJ databases">
        <title>Isolation and characterization of bacteria from a gold mining with a capacity of golden bioaccumulation.</title>
        <authorList>
            <person name="Yang X.J."/>
        </authorList>
    </citation>
    <scope>NUCLEOTIDE SEQUENCE [LARGE SCALE GENOMIC DNA]</scope>
    <source>
        <strain evidence="1 2">Au29</strain>
        <plasmid evidence="1 2">unnamed1</plasmid>
    </source>
</reference>
<keyword evidence="1" id="KW-0614">Plasmid</keyword>
<dbReference type="Proteomes" id="UP000824334">
    <property type="component" value="Plasmid unnamed1"/>
</dbReference>
<evidence type="ECO:0000313" key="1">
    <source>
        <dbReference type="EMBL" id="QYC12424.1"/>
    </source>
</evidence>
<keyword evidence="2" id="KW-1185">Reference proteome</keyword>
<accession>A0ABX8TMY3</accession>
<geneLocation type="plasmid" evidence="1 2">
    <name>unnamed1</name>
</geneLocation>
<gene>
    <name evidence="1" type="ORF">KWG56_18445</name>
</gene>
<dbReference type="EMBL" id="CP080035">
    <property type="protein sequence ID" value="QYC12424.1"/>
    <property type="molecule type" value="Genomic_DNA"/>
</dbReference>
<dbReference type="GeneID" id="94377279"/>
<sequence>MAQASMNYDEKLRLFGCCTDLAPPDWSDFTHLFLSAVCETDEGCTSGQTLANAQFFSVYGVNLYGEVEVITDTPDGATLTEAWDLANDLGSISGLRVDLCSVLQGALA</sequence>
<evidence type="ECO:0000313" key="2">
    <source>
        <dbReference type="Proteomes" id="UP000824334"/>
    </source>
</evidence>